<dbReference type="EMBL" id="CP065668">
    <property type="protein sequence ID" value="QPS07440.1"/>
    <property type="molecule type" value="Genomic_DNA"/>
</dbReference>
<dbReference type="Proteomes" id="UP000594778">
    <property type="component" value="Chromosome"/>
</dbReference>
<dbReference type="InterPro" id="IPR004113">
    <property type="entry name" value="FAD-bd_oxidored_4_C"/>
</dbReference>
<organism evidence="7 8">
    <name type="scientific">Delftia acidovorans</name>
    <name type="common">Pseudomonas acidovorans</name>
    <name type="synonym">Comamonas acidovorans</name>
    <dbReference type="NCBI Taxonomy" id="80866"/>
    <lineage>
        <taxon>Bacteria</taxon>
        <taxon>Pseudomonadati</taxon>
        <taxon>Pseudomonadota</taxon>
        <taxon>Betaproteobacteria</taxon>
        <taxon>Burkholderiales</taxon>
        <taxon>Comamonadaceae</taxon>
        <taxon>Delftia</taxon>
    </lineage>
</organism>
<dbReference type="AlphaFoldDB" id="A0A7T2S1Z7"/>
<dbReference type="InterPro" id="IPR016166">
    <property type="entry name" value="FAD-bd_PCMH"/>
</dbReference>
<dbReference type="RefSeq" id="WP_197954969.1">
    <property type="nucleotide sequence ID" value="NZ_CP065668.1"/>
</dbReference>
<evidence type="ECO:0000256" key="3">
    <source>
        <dbReference type="ARBA" id="ARBA00022630"/>
    </source>
</evidence>
<dbReference type="InterPro" id="IPR016171">
    <property type="entry name" value="Vanillyl_alc_oxidase_C-sub2"/>
</dbReference>
<dbReference type="Gene3D" id="1.10.45.10">
    <property type="entry name" value="Vanillyl-alcohol Oxidase, Chain A, domain 4"/>
    <property type="match status" value="1"/>
</dbReference>
<feature type="compositionally biased region" description="Low complexity" evidence="5">
    <location>
        <begin position="497"/>
        <end position="506"/>
    </location>
</feature>
<dbReference type="GO" id="GO:0003824">
    <property type="term" value="F:catalytic activity"/>
    <property type="evidence" value="ECO:0007669"/>
    <property type="project" value="InterPro"/>
</dbReference>
<dbReference type="Gene3D" id="3.30.465.10">
    <property type="match status" value="1"/>
</dbReference>
<comment type="cofactor">
    <cofactor evidence="1">
        <name>FAD</name>
        <dbReference type="ChEBI" id="CHEBI:57692"/>
    </cofactor>
</comment>
<protein>
    <submittedName>
        <fullName evidence="7">FAD-binding oxidoreductase</fullName>
    </submittedName>
</protein>
<dbReference type="Gene3D" id="3.30.43.10">
    <property type="entry name" value="Uridine Diphospho-n-acetylenolpyruvylglucosamine Reductase, domain 2"/>
    <property type="match status" value="1"/>
</dbReference>
<proteinExistence type="inferred from homology"/>
<gene>
    <name evidence="7" type="ORF">I6G66_24670</name>
</gene>
<evidence type="ECO:0000313" key="8">
    <source>
        <dbReference type="Proteomes" id="UP000594778"/>
    </source>
</evidence>
<keyword evidence="4" id="KW-0274">FAD</keyword>
<feature type="region of interest" description="Disordered" evidence="5">
    <location>
        <begin position="1"/>
        <end position="24"/>
    </location>
</feature>
<dbReference type="Pfam" id="PF02913">
    <property type="entry name" value="FAD-oxidase_C"/>
    <property type="match status" value="1"/>
</dbReference>
<dbReference type="InterPro" id="IPR006094">
    <property type="entry name" value="Oxid_FAD_bind_N"/>
</dbReference>
<feature type="domain" description="FAD-binding PCMH-type" evidence="6">
    <location>
        <begin position="59"/>
        <end position="240"/>
    </location>
</feature>
<dbReference type="InterPro" id="IPR036318">
    <property type="entry name" value="FAD-bd_PCMH-like_sf"/>
</dbReference>
<evidence type="ECO:0000259" key="6">
    <source>
        <dbReference type="PROSITE" id="PS51387"/>
    </source>
</evidence>
<accession>A0A7T2S1Z7</accession>
<dbReference type="PANTHER" id="PTHR43716">
    <property type="entry name" value="D-2-HYDROXYGLUTARATE DEHYDROGENASE, MITOCHONDRIAL"/>
    <property type="match status" value="1"/>
</dbReference>
<dbReference type="GO" id="GO:0071949">
    <property type="term" value="F:FAD binding"/>
    <property type="evidence" value="ECO:0007669"/>
    <property type="project" value="InterPro"/>
</dbReference>
<dbReference type="InterPro" id="IPR016167">
    <property type="entry name" value="FAD-bd_PCMH_sub1"/>
</dbReference>
<evidence type="ECO:0000256" key="4">
    <source>
        <dbReference type="ARBA" id="ARBA00022827"/>
    </source>
</evidence>
<name>A0A7T2S1Z7_DELAC</name>
<dbReference type="SUPFAM" id="SSF56176">
    <property type="entry name" value="FAD-binding/transporter-associated domain-like"/>
    <property type="match status" value="1"/>
</dbReference>
<dbReference type="Pfam" id="PF01565">
    <property type="entry name" value="FAD_binding_4"/>
    <property type="match status" value="1"/>
</dbReference>
<sequence length="521" mass="55017">MSTRTSTHTSTHTSTNTSTSGHITGPADLITALRQALGDAHVLTGADAAGYLTDQHGRLTGQALAVARPADTAQVAQLVRLCRAHRTPIVAQGGNTGLMGGATPDASGHAVLLSLARLNRVRAIDTDNDTLTVEAGAVLAHVQQAARDADRLFPLSLGSEGSCTIGGNLSTNAGGTQVLRYGNARELVLGLEVVTAEGEIWDGLRGLRKDNTGYALRDLYVGSEGTLGIITAATLRLHPLPRAQHTALLAFGCIRDAVAFLSQARAGFGASLTAFELMSDTALGLIARHVPEQPIPLALNAPWFALIELSDSEGEDHARQRFECVVGQAFEDGLVTDAAIAESLQQSRALWRLRDQALGEAQRRDGGNIKHDVSVPISRIPDFLAATAALLQARFGAVRPVAFGHLGDGNLHYNVSHAPDSTPAQLFAQEDAIHEVVHDSVHAHGGSISAEHGVGQTKRDLLPRYKSAVELQLMRRLKQAFDPLGLLNPGKVLQPLTDDLPQDLPQVSPAPAAAFQEGPTP</sequence>
<dbReference type="PROSITE" id="PS51387">
    <property type="entry name" value="FAD_PCMH"/>
    <property type="match status" value="1"/>
</dbReference>
<evidence type="ECO:0000256" key="5">
    <source>
        <dbReference type="SAM" id="MobiDB-lite"/>
    </source>
</evidence>
<comment type="similarity">
    <text evidence="2">Belongs to the FAD-binding oxidoreductase/transferase type 4 family.</text>
</comment>
<dbReference type="PANTHER" id="PTHR43716:SF2">
    <property type="entry name" value="BLL6224 PROTEIN"/>
    <property type="match status" value="1"/>
</dbReference>
<keyword evidence="3" id="KW-0285">Flavoprotein</keyword>
<dbReference type="GO" id="GO:0022904">
    <property type="term" value="P:respiratory electron transport chain"/>
    <property type="evidence" value="ECO:0007669"/>
    <property type="project" value="TreeGrafter"/>
</dbReference>
<dbReference type="FunFam" id="1.10.45.10:FF:000001">
    <property type="entry name" value="D-lactate dehydrogenase mitochondrial"/>
    <property type="match status" value="1"/>
</dbReference>
<feature type="region of interest" description="Disordered" evidence="5">
    <location>
        <begin position="497"/>
        <end position="521"/>
    </location>
</feature>
<evidence type="ECO:0000256" key="2">
    <source>
        <dbReference type="ARBA" id="ARBA00008000"/>
    </source>
</evidence>
<dbReference type="InterPro" id="IPR051264">
    <property type="entry name" value="FAD-oxidored/transferase_4"/>
</dbReference>
<dbReference type="SUPFAM" id="SSF55103">
    <property type="entry name" value="FAD-linked oxidases, C-terminal domain"/>
    <property type="match status" value="1"/>
</dbReference>
<dbReference type="Gene3D" id="3.30.70.2740">
    <property type="match status" value="1"/>
</dbReference>
<reference evidence="7 8" key="1">
    <citation type="submission" date="2020-12" db="EMBL/GenBank/DDBJ databases">
        <title>FDA dAtabase for Regulatory Grade micrObial Sequences (FDA-ARGOS): Supporting development and validation of Infectious Disease Dx tests.</title>
        <authorList>
            <person name="Sproer C."/>
            <person name="Gronow S."/>
            <person name="Severitt S."/>
            <person name="Schroder I."/>
            <person name="Tallon L."/>
            <person name="Sadzewicz L."/>
            <person name="Zhao X."/>
            <person name="Boylan J."/>
            <person name="Ott S."/>
            <person name="Bowen H."/>
            <person name="Vavikolanu K."/>
            <person name="Mehta A."/>
            <person name="Aluvathingal J."/>
            <person name="Nadendla S."/>
            <person name="Lowell S."/>
            <person name="Myers T."/>
            <person name="Yan Y."/>
            <person name="Sichtig H."/>
        </authorList>
    </citation>
    <scope>NUCLEOTIDE SEQUENCE [LARGE SCALE GENOMIC DNA]</scope>
    <source>
        <strain evidence="7 8">FDAARGOS_909</strain>
    </source>
</reference>
<dbReference type="Gene3D" id="3.30.70.2190">
    <property type="match status" value="1"/>
</dbReference>
<dbReference type="InterPro" id="IPR016164">
    <property type="entry name" value="FAD-linked_Oxase-like_C"/>
</dbReference>
<evidence type="ECO:0000256" key="1">
    <source>
        <dbReference type="ARBA" id="ARBA00001974"/>
    </source>
</evidence>
<dbReference type="InterPro" id="IPR016169">
    <property type="entry name" value="FAD-bd_PCMH_sub2"/>
</dbReference>
<evidence type="ECO:0000313" key="7">
    <source>
        <dbReference type="EMBL" id="QPS07440.1"/>
    </source>
</evidence>